<reference evidence="2 3" key="1">
    <citation type="journal article" date="2016" name="Int. J. Syst. Evol. Microbiol.">
        <title>Descriptions of Anaerotaenia torta gen. nov., sp. nov. and Anaerocolumna cellulosilytica gen. nov., sp. nov. isolated from a methanogenic reactor of cattle waste.</title>
        <authorList>
            <person name="Uek A."/>
            <person name="Ohtaki Y."/>
            <person name="Kaku N."/>
            <person name="Ueki K."/>
        </authorList>
    </citation>
    <scope>NUCLEOTIDE SEQUENCE [LARGE SCALE GENOMIC DNA]</scope>
    <source>
        <strain evidence="2 3">SN021</strain>
    </source>
</reference>
<dbReference type="AlphaFoldDB" id="A0A6S6RC70"/>
<keyword evidence="1" id="KW-0812">Transmembrane</keyword>
<dbReference type="EMBL" id="AP023367">
    <property type="protein sequence ID" value="BCJ96595.1"/>
    <property type="molecule type" value="Genomic_DNA"/>
</dbReference>
<gene>
    <name evidence="2" type="ORF">acsn021_41640</name>
</gene>
<feature type="transmembrane region" description="Helical" evidence="1">
    <location>
        <begin position="132"/>
        <end position="149"/>
    </location>
</feature>
<dbReference type="KEGG" id="acel:acsn021_41640"/>
<name>A0A6S6RC70_9FIRM</name>
<dbReference type="Proteomes" id="UP000515561">
    <property type="component" value="Chromosome"/>
</dbReference>
<feature type="transmembrane region" description="Helical" evidence="1">
    <location>
        <begin position="155"/>
        <end position="174"/>
    </location>
</feature>
<organism evidence="2 3">
    <name type="scientific">Anaerocolumna cellulosilytica</name>
    <dbReference type="NCBI Taxonomy" id="433286"/>
    <lineage>
        <taxon>Bacteria</taxon>
        <taxon>Bacillati</taxon>
        <taxon>Bacillota</taxon>
        <taxon>Clostridia</taxon>
        <taxon>Lachnospirales</taxon>
        <taxon>Lachnospiraceae</taxon>
        <taxon>Anaerocolumna</taxon>
    </lineage>
</organism>
<protein>
    <submittedName>
        <fullName evidence="2">Uncharacterized protein</fullName>
    </submittedName>
</protein>
<evidence type="ECO:0000313" key="2">
    <source>
        <dbReference type="EMBL" id="BCJ96595.1"/>
    </source>
</evidence>
<proteinExistence type="predicted"/>
<accession>A0A6S6RC70</accession>
<evidence type="ECO:0000313" key="3">
    <source>
        <dbReference type="Proteomes" id="UP000515561"/>
    </source>
</evidence>
<dbReference type="Pfam" id="PF22564">
    <property type="entry name" value="HAAS"/>
    <property type="match status" value="1"/>
</dbReference>
<keyword evidence="3" id="KW-1185">Reference proteome</keyword>
<keyword evidence="1" id="KW-0472">Membrane</keyword>
<dbReference type="RefSeq" id="WP_184095000.1">
    <property type="nucleotide sequence ID" value="NZ_AP023367.1"/>
</dbReference>
<sequence length="179" mass="20628">MTKREFLDGLRNALAGEIPESEIENNVTFYDDYISNRDNNGQDETVVNQLGDPRLIAKTIIETYQISHGPLYNNARRQKNAYEDADTKDYDTKEGNNRTYSREEYNSHTNSENGNKGYGFLFNTTLTWYQKLLLGLILILLLVVVIIVGGVLIQVFFSIGIPLLIIYFGYRLIVNNRRY</sequence>
<evidence type="ECO:0000256" key="1">
    <source>
        <dbReference type="SAM" id="Phobius"/>
    </source>
</evidence>
<keyword evidence="1" id="KW-1133">Transmembrane helix</keyword>